<feature type="domain" description="ABC transporter" evidence="9">
    <location>
        <begin position="2"/>
        <end position="241"/>
    </location>
</feature>
<comment type="similarity">
    <text evidence="1">Belongs to the ABC transporter superfamily.</text>
</comment>
<dbReference type="PROSITE" id="PS50893">
    <property type="entry name" value="ABC_TRANSPORTER_2"/>
    <property type="match status" value="1"/>
</dbReference>
<dbReference type="InterPro" id="IPR017871">
    <property type="entry name" value="ABC_transporter-like_CS"/>
</dbReference>
<dbReference type="PANTHER" id="PTHR43166:SF30">
    <property type="entry name" value="METHIONINE IMPORT ATP-BINDING PROTEIN METN"/>
    <property type="match status" value="1"/>
</dbReference>
<evidence type="ECO:0000256" key="7">
    <source>
        <dbReference type="ARBA" id="ARBA00022970"/>
    </source>
</evidence>
<evidence type="ECO:0000256" key="2">
    <source>
        <dbReference type="ARBA" id="ARBA00022448"/>
    </source>
</evidence>
<keyword evidence="11" id="KW-1185">Reference proteome</keyword>
<dbReference type="Proteomes" id="UP001057291">
    <property type="component" value="Unassembled WGS sequence"/>
</dbReference>
<dbReference type="GO" id="GO:0006865">
    <property type="term" value="P:amino acid transport"/>
    <property type="evidence" value="ECO:0007669"/>
    <property type="project" value="UniProtKB-KW"/>
</dbReference>
<keyword evidence="8" id="KW-0472">Membrane</keyword>
<dbReference type="InterPro" id="IPR003593">
    <property type="entry name" value="AAA+_ATPase"/>
</dbReference>
<dbReference type="InterPro" id="IPR027417">
    <property type="entry name" value="P-loop_NTPase"/>
</dbReference>
<evidence type="ECO:0000256" key="1">
    <source>
        <dbReference type="ARBA" id="ARBA00005417"/>
    </source>
</evidence>
<name>A0AAV4LBR6_9BACL</name>
<dbReference type="GO" id="GO:0005886">
    <property type="term" value="C:plasma membrane"/>
    <property type="evidence" value="ECO:0007669"/>
    <property type="project" value="UniProtKB-ARBA"/>
</dbReference>
<keyword evidence="7" id="KW-0029">Amino-acid transport</keyword>
<keyword evidence="6" id="KW-1278">Translocase</keyword>
<dbReference type="AlphaFoldDB" id="A0AAV4LBR6"/>
<dbReference type="GO" id="GO:0005524">
    <property type="term" value="F:ATP binding"/>
    <property type="evidence" value="ECO:0007669"/>
    <property type="project" value="UniProtKB-KW"/>
</dbReference>
<gene>
    <name evidence="10" type="ORF">DNHGIG_07300</name>
</gene>
<dbReference type="Pfam" id="PF00005">
    <property type="entry name" value="ABC_tran"/>
    <property type="match status" value="1"/>
</dbReference>
<dbReference type="InterPro" id="IPR041701">
    <property type="entry name" value="MetN_ABC"/>
</dbReference>
<evidence type="ECO:0000256" key="6">
    <source>
        <dbReference type="ARBA" id="ARBA00022967"/>
    </source>
</evidence>
<evidence type="ECO:0000259" key="9">
    <source>
        <dbReference type="PROSITE" id="PS50893"/>
    </source>
</evidence>
<evidence type="ECO:0000256" key="3">
    <source>
        <dbReference type="ARBA" id="ARBA00022475"/>
    </source>
</evidence>
<dbReference type="PROSITE" id="PS00211">
    <property type="entry name" value="ABC_TRANSPORTER_1"/>
    <property type="match status" value="1"/>
</dbReference>
<keyword evidence="3" id="KW-1003">Cell membrane</keyword>
<dbReference type="PANTHER" id="PTHR43166">
    <property type="entry name" value="AMINO ACID IMPORT ATP-BINDING PROTEIN"/>
    <property type="match status" value="1"/>
</dbReference>
<dbReference type="Gene3D" id="3.40.50.300">
    <property type="entry name" value="P-loop containing nucleotide triphosphate hydrolases"/>
    <property type="match status" value="1"/>
</dbReference>
<keyword evidence="5" id="KW-0067">ATP-binding</keyword>
<accession>A0AAV4LBR6</accession>
<dbReference type="SUPFAM" id="SSF52540">
    <property type="entry name" value="P-loop containing nucleoside triphosphate hydrolases"/>
    <property type="match status" value="1"/>
</dbReference>
<protein>
    <recommendedName>
        <fullName evidence="9">ABC transporter domain-containing protein</fullName>
    </recommendedName>
</protein>
<sequence>MIRLENVSKTYFTEKGAFQAVTAMNLSVEEGDIYGIIGFSGAGKSTLLRMINLLERPTHGKVIVDGKDLTSLSPRELRRVRQSIGMIFQHFHLLSNRTVAENVEFALEISKIGKKERQERVQELLHVVGLESKASSYPSRLSGGQKQRVAIARALANRPKVLLCDEPTSALDPQTTTSILSLLQEINRIYKVTILLVTHEMEVVKTICNKVAVMENGHLIEELHLADKPISVKSYLGQILLADPNGKRIREEAAYV</sequence>
<keyword evidence="4" id="KW-0547">Nucleotide-binding</keyword>
<evidence type="ECO:0000256" key="5">
    <source>
        <dbReference type="ARBA" id="ARBA00022840"/>
    </source>
</evidence>
<keyword evidence="2" id="KW-0813">Transport</keyword>
<dbReference type="CDD" id="cd03258">
    <property type="entry name" value="ABC_MetN_methionine_transporter"/>
    <property type="match status" value="1"/>
</dbReference>
<evidence type="ECO:0000313" key="11">
    <source>
        <dbReference type="Proteomes" id="UP001057291"/>
    </source>
</evidence>
<evidence type="ECO:0000256" key="4">
    <source>
        <dbReference type="ARBA" id="ARBA00022741"/>
    </source>
</evidence>
<dbReference type="FunFam" id="3.40.50.300:FF:000056">
    <property type="entry name" value="Cell division ATP-binding protein FtsE"/>
    <property type="match status" value="1"/>
</dbReference>
<dbReference type="EMBL" id="BOQE01000001">
    <property type="protein sequence ID" value="GIM45181.1"/>
    <property type="molecule type" value="Genomic_DNA"/>
</dbReference>
<evidence type="ECO:0000256" key="8">
    <source>
        <dbReference type="ARBA" id="ARBA00023136"/>
    </source>
</evidence>
<evidence type="ECO:0000313" key="10">
    <source>
        <dbReference type="EMBL" id="GIM45181.1"/>
    </source>
</evidence>
<dbReference type="RefSeq" id="WP_282198406.1">
    <property type="nucleotide sequence ID" value="NZ_BOQE01000001.1"/>
</dbReference>
<dbReference type="InterPro" id="IPR050086">
    <property type="entry name" value="MetN_ABC_transporter-like"/>
</dbReference>
<proteinExistence type="inferred from homology"/>
<comment type="caution">
    <text evidence="10">The sequence shown here is derived from an EMBL/GenBank/DDBJ whole genome shotgun (WGS) entry which is preliminary data.</text>
</comment>
<organism evidence="10 11">
    <name type="scientific">Collibacillus ludicampi</name>
    <dbReference type="NCBI Taxonomy" id="2771369"/>
    <lineage>
        <taxon>Bacteria</taxon>
        <taxon>Bacillati</taxon>
        <taxon>Bacillota</taxon>
        <taxon>Bacilli</taxon>
        <taxon>Bacillales</taxon>
        <taxon>Alicyclobacillaceae</taxon>
        <taxon>Collibacillus</taxon>
    </lineage>
</organism>
<dbReference type="GO" id="GO:0016887">
    <property type="term" value="F:ATP hydrolysis activity"/>
    <property type="evidence" value="ECO:0007669"/>
    <property type="project" value="InterPro"/>
</dbReference>
<dbReference type="InterPro" id="IPR003439">
    <property type="entry name" value="ABC_transporter-like_ATP-bd"/>
</dbReference>
<dbReference type="SMART" id="SM00382">
    <property type="entry name" value="AAA"/>
    <property type="match status" value="1"/>
</dbReference>
<reference evidence="10" key="1">
    <citation type="journal article" date="2023" name="Int. J. Syst. Evol. Microbiol.">
        <title>Collibacillus ludicampi gen. nov., sp. nov., a new soil bacterium of the family Alicyclobacillaceae.</title>
        <authorList>
            <person name="Jojima T."/>
            <person name="Ioku Y."/>
            <person name="Fukuta Y."/>
            <person name="Shirasaka N."/>
            <person name="Matsumura Y."/>
            <person name="Mori M."/>
        </authorList>
    </citation>
    <scope>NUCLEOTIDE SEQUENCE</scope>
    <source>
        <strain evidence="10">TP075</strain>
    </source>
</reference>